<feature type="non-terminal residue" evidence="1">
    <location>
        <position position="47"/>
    </location>
</feature>
<evidence type="ECO:0000313" key="2">
    <source>
        <dbReference type="Proteomes" id="UP000789525"/>
    </source>
</evidence>
<proteinExistence type="predicted"/>
<dbReference type="Proteomes" id="UP000789525">
    <property type="component" value="Unassembled WGS sequence"/>
</dbReference>
<gene>
    <name evidence="1" type="ORF">ACOLOM_LOCUS10768</name>
</gene>
<evidence type="ECO:0000313" key="1">
    <source>
        <dbReference type="EMBL" id="CAG8712976.1"/>
    </source>
</evidence>
<sequence length="47" mass="5479">MLSNFTDCLYLVIGIYRKKRGERPSGIYWSTADAQNQRIAIQEETKN</sequence>
<comment type="caution">
    <text evidence="1">The sequence shown here is derived from an EMBL/GenBank/DDBJ whole genome shotgun (WGS) entry which is preliminary data.</text>
</comment>
<reference evidence="1" key="1">
    <citation type="submission" date="2021-06" db="EMBL/GenBank/DDBJ databases">
        <authorList>
            <person name="Kallberg Y."/>
            <person name="Tangrot J."/>
            <person name="Rosling A."/>
        </authorList>
    </citation>
    <scope>NUCLEOTIDE SEQUENCE</scope>
    <source>
        <strain evidence="1">CL356</strain>
    </source>
</reference>
<protein>
    <submittedName>
        <fullName evidence="1">2679_t:CDS:1</fullName>
    </submittedName>
</protein>
<organism evidence="1 2">
    <name type="scientific">Acaulospora colombiana</name>
    <dbReference type="NCBI Taxonomy" id="27376"/>
    <lineage>
        <taxon>Eukaryota</taxon>
        <taxon>Fungi</taxon>
        <taxon>Fungi incertae sedis</taxon>
        <taxon>Mucoromycota</taxon>
        <taxon>Glomeromycotina</taxon>
        <taxon>Glomeromycetes</taxon>
        <taxon>Diversisporales</taxon>
        <taxon>Acaulosporaceae</taxon>
        <taxon>Acaulospora</taxon>
    </lineage>
</organism>
<dbReference type="EMBL" id="CAJVPT010035933">
    <property type="protein sequence ID" value="CAG8712976.1"/>
    <property type="molecule type" value="Genomic_DNA"/>
</dbReference>
<keyword evidence="2" id="KW-1185">Reference proteome</keyword>
<accession>A0ACA9PK49</accession>
<name>A0ACA9PK49_9GLOM</name>